<name>A0AAD9NJW2_RIDPI</name>
<evidence type="ECO:0000256" key="1">
    <source>
        <dbReference type="ARBA" id="ARBA00004496"/>
    </source>
</evidence>
<dbReference type="PROSITE" id="PS50056">
    <property type="entry name" value="TYR_PHOSPHATASE_2"/>
    <property type="match status" value="1"/>
</dbReference>
<dbReference type="SUPFAM" id="SSF50156">
    <property type="entry name" value="PDZ domain-like"/>
    <property type="match status" value="1"/>
</dbReference>
<dbReference type="SMART" id="SM00194">
    <property type="entry name" value="PTPc"/>
    <property type="match status" value="1"/>
</dbReference>
<dbReference type="FunFam" id="2.30.42.10:FF:000045">
    <property type="entry name" value="Tyrosine-protein phosphatase non-receptor type"/>
    <property type="match status" value="1"/>
</dbReference>
<reference evidence="6" key="1">
    <citation type="journal article" date="2023" name="Mol. Biol. Evol.">
        <title>Third-Generation Sequencing Reveals the Adaptive Role of the Epigenome in Three Deep-Sea Polychaetes.</title>
        <authorList>
            <person name="Perez M."/>
            <person name="Aroh O."/>
            <person name="Sun Y."/>
            <person name="Lan Y."/>
            <person name="Juniper S.K."/>
            <person name="Young C.R."/>
            <person name="Angers B."/>
            <person name="Qian P.Y."/>
        </authorList>
    </citation>
    <scope>NUCLEOTIDE SEQUENCE</scope>
    <source>
        <strain evidence="6">R07B-5</strain>
    </source>
</reference>
<dbReference type="InterPro" id="IPR000387">
    <property type="entry name" value="Tyr_Pase_dom"/>
</dbReference>
<sequence length="475" mass="53293">MGVSGHVGRRAVTARPMGSVTLMQFNMGRSGTVFGLLRKPPAGATARAYPNGSVFNDGHGLVTIRMKPDAQGRFGFNVKTCSFQGGADQGMPIIVSRVAPQTPADLCIPRLNEGDQVLYINGRDVSQHTHEQVVMFIRSSRETHSGELVLVVRPNVYIGEDTPEEPDFQYIPDTHHSTLPPGGDPLSGSMLLLQEGLESGTLLAQFEQLYRKKPGMTMNSARLTENLSKNRYKDISPYDTTRVKIKSSGGDYINANFVNMEIPGSGIVNRYIAAQGPLPNTCADFWHMIWEQQCTVVVMLTTKVERGRVKCHQYWPDLYETADFGRLQLTCLKEQLTSSFAFREFTLVSMEHGSEERHIRQMQYISWPDHGVPDDSSDFLHFVMRVRQNRIGMVEPTTVHCSAGIGRTGVLITMETAMCLMEANQPVYPLDIVRQMRDQRAMLIQTASQFKFVCDAILRVHNGEWATNWRRCLIT</sequence>
<dbReference type="PROSITE" id="PS50106">
    <property type="entry name" value="PDZ"/>
    <property type="match status" value="1"/>
</dbReference>
<evidence type="ECO:0000259" key="3">
    <source>
        <dbReference type="PROSITE" id="PS50055"/>
    </source>
</evidence>
<feature type="domain" description="Tyrosine specific protein phosphatases" evidence="4">
    <location>
        <begin position="377"/>
        <end position="451"/>
    </location>
</feature>
<dbReference type="SMART" id="SM00228">
    <property type="entry name" value="PDZ"/>
    <property type="match status" value="1"/>
</dbReference>
<dbReference type="GO" id="GO:0005737">
    <property type="term" value="C:cytoplasm"/>
    <property type="evidence" value="ECO:0007669"/>
    <property type="project" value="UniProtKB-SubCell"/>
</dbReference>
<dbReference type="SMART" id="SM00404">
    <property type="entry name" value="PTPc_motif"/>
    <property type="match status" value="1"/>
</dbReference>
<dbReference type="PANTHER" id="PTHR45706">
    <property type="entry name" value="TYROSINE-PROTEIN PHOSPHATASE"/>
    <property type="match status" value="1"/>
</dbReference>
<dbReference type="Gene3D" id="2.30.42.10">
    <property type="match status" value="1"/>
</dbReference>
<feature type="domain" description="Tyrosine-protein phosphatase" evidence="3">
    <location>
        <begin position="202"/>
        <end position="460"/>
    </location>
</feature>
<dbReference type="GO" id="GO:0009898">
    <property type="term" value="C:cytoplasmic side of plasma membrane"/>
    <property type="evidence" value="ECO:0007669"/>
    <property type="project" value="TreeGrafter"/>
</dbReference>
<dbReference type="CDD" id="cd06706">
    <property type="entry name" value="PDZ_PTPN3-4-like"/>
    <property type="match status" value="1"/>
</dbReference>
<proteinExistence type="predicted"/>
<comment type="subcellular location">
    <subcellularLocation>
        <location evidence="1">Cytoplasm</location>
    </subcellularLocation>
</comment>
<dbReference type="InterPro" id="IPR003595">
    <property type="entry name" value="Tyr_Pase_cat"/>
</dbReference>
<evidence type="ECO:0008006" key="8">
    <source>
        <dbReference type="Google" id="ProtNLM"/>
    </source>
</evidence>
<dbReference type="SUPFAM" id="SSF52799">
    <property type="entry name" value="(Phosphotyrosine protein) phosphatases II"/>
    <property type="match status" value="1"/>
</dbReference>
<dbReference type="EMBL" id="JAODUO010000908">
    <property type="protein sequence ID" value="KAK2173047.1"/>
    <property type="molecule type" value="Genomic_DNA"/>
</dbReference>
<dbReference type="FunFam" id="3.90.190.10:FF:000023">
    <property type="entry name" value="Tyrosine-protein phosphatase non-receptor type"/>
    <property type="match status" value="1"/>
</dbReference>
<organism evidence="6 7">
    <name type="scientific">Ridgeia piscesae</name>
    <name type="common">Tubeworm</name>
    <dbReference type="NCBI Taxonomy" id="27915"/>
    <lineage>
        <taxon>Eukaryota</taxon>
        <taxon>Metazoa</taxon>
        <taxon>Spiralia</taxon>
        <taxon>Lophotrochozoa</taxon>
        <taxon>Annelida</taxon>
        <taxon>Polychaeta</taxon>
        <taxon>Sedentaria</taxon>
        <taxon>Canalipalpata</taxon>
        <taxon>Sabellida</taxon>
        <taxon>Siboglinidae</taxon>
        <taxon>Ridgeia</taxon>
    </lineage>
</organism>
<dbReference type="InterPro" id="IPR000242">
    <property type="entry name" value="PTP_cat"/>
</dbReference>
<dbReference type="AlphaFoldDB" id="A0AAD9NJW2"/>
<dbReference type="CDD" id="cd14541">
    <property type="entry name" value="PTPc-N3_4"/>
    <property type="match status" value="1"/>
</dbReference>
<keyword evidence="2" id="KW-0963">Cytoplasm</keyword>
<dbReference type="InterPro" id="IPR029021">
    <property type="entry name" value="Prot-tyrosine_phosphatase-like"/>
</dbReference>
<protein>
    <recommendedName>
        <fullName evidence="8">Tyrosine-protein phosphatase non-receptor type 4</fullName>
    </recommendedName>
</protein>
<evidence type="ECO:0000313" key="6">
    <source>
        <dbReference type="EMBL" id="KAK2173047.1"/>
    </source>
</evidence>
<dbReference type="InterPro" id="IPR036034">
    <property type="entry name" value="PDZ_sf"/>
</dbReference>
<dbReference type="Pfam" id="PF00595">
    <property type="entry name" value="PDZ"/>
    <property type="match status" value="1"/>
</dbReference>
<dbReference type="Gene3D" id="3.90.190.10">
    <property type="entry name" value="Protein tyrosine phosphatase superfamily"/>
    <property type="match status" value="1"/>
</dbReference>
<evidence type="ECO:0000259" key="4">
    <source>
        <dbReference type="PROSITE" id="PS50056"/>
    </source>
</evidence>
<keyword evidence="7" id="KW-1185">Reference proteome</keyword>
<dbReference type="Pfam" id="PF00102">
    <property type="entry name" value="Y_phosphatase"/>
    <property type="match status" value="1"/>
</dbReference>
<evidence type="ECO:0000256" key="2">
    <source>
        <dbReference type="ARBA" id="ARBA00022490"/>
    </source>
</evidence>
<dbReference type="GO" id="GO:0004725">
    <property type="term" value="F:protein tyrosine phosphatase activity"/>
    <property type="evidence" value="ECO:0007669"/>
    <property type="project" value="InterPro"/>
</dbReference>
<dbReference type="PANTHER" id="PTHR45706:SF4">
    <property type="entry name" value="TYROSINE-PROTEIN PHOSPHATASE"/>
    <property type="match status" value="1"/>
</dbReference>
<feature type="domain" description="PDZ" evidence="5">
    <location>
        <begin position="63"/>
        <end position="140"/>
    </location>
</feature>
<dbReference type="PRINTS" id="PR00700">
    <property type="entry name" value="PRTYPHPHTASE"/>
</dbReference>
<comment type="caution">
    <text evidence="6">The sequence shown here is derived from an EMBL/GenBank/DDBJ whole genome shotgun (WGS) entry which is preliminary data.</text>
</comment>
<dbReference type="Proteomes" id="UP001209878">
    <property type="component" value="Unassembled WGS sequence"/>
</dbReference>
<dbReference type="InterPro" id="IPR001478">
    <property type="entry name" value="PDZ"/>
</dbReference>
<dbReference type="PROSITE" id="PS00383">
    <property type="entry name" value="TYR_PHOSPHATASE_1"/>
    <property type="match status" value="1"/>
</dbReference>
<evidence type="ECO:0000313" key="7">
    <source>
        <dbReference type="Proteomes" id="UP001209878"/>
    </source>
</evidence>
<dbReference type="InterPro" id="IPR016130">
    <property type="entry name" value="Tyr_Pase_AS"/>
</dbReference>
<evidence type="ECO:0000259" key="5">
    <source>
        <dbReference type="PROSITE" id="PS50106"/>
    </source>
</evidence>
<gene>
    <name evidence="6" type="ORF">NP493_908g02008</name>
</gene>
<accession>A0AAD9NJW2</accession>
<dbReference type="PROSITE" id="PS50055">
    <property type="entry name" value="TYR_PHOSPHATASE_PTP"/>
    <property type="match status" value="1"/>
</dbReference>